<dbReference type="Proteomes" id="UP000264146">
    <property type="component" value="Chromosome"/>
</dbReference>
<gene>
    <name evidence="2" type="ORF">NCTC12218_00300</name>
</gene>
<proteinExistence type="predicted"/>
<accession>A0A7Z7QMM0</accession>
<sequence>MEIYNMTTKISPEISLLSLAVLIEKRAEWEAYEPVNTAAYMIKQEKLAAYNQAIAKCQKTHPDNT</sequence>
<dbReference type="EMBL" id="UHEF01000001">
    <property type="protein sequence ID" value="SUM86541.1"/>
    <property type="molecule type" value="Genomic_DNA"/>
</dbReference>
<evidence type="ECO:0000313" key="1">
    <source>
        <dbReference type="EMBL" id="CAD7358717.1"/>
    </source>
</evidence>
<evidence type="ECO:0000313" key="2">
    <source>
        <dbReference type="EMBL" id="SUM86541.1"/>
    </source>
</evidence>
<dbReference type="EMBL" id="LR962863">
    <property type="protein sequence ID" value="CAD7358717.1"/>
    <property type="molecule type" value="Genomic_DNA"/>
</dbReference>
<reference evidence="1 3" key="2">
    <citation type="submission" date="2020-11" db="EMBL/GenBank/DDBJ databases">
        <authorList>
            <consortium name="Pathogen Informatics"/>
        </authorList>
    </citation>
    <scope>NUCLEOTIDE SEQUENCE [LARGE SCALE GENOMIC DNA]</scope>
    <source>
        <strain evidence="1 3">NCTC12218</strain>
    </source>
</reference>
<reference evidence="2" key="1">
    <citation type="submission" date="2018-06" db="EMBL/GenBank/DDBJ databases">
        <authorList>
            <consortium name="Pathogen Informatics"/>
            <person name="Doyle S."/>
        </authorList>
    </citation>
    <scope>NUCLEOTIDE SEQUENCE [LARGE SCALE GENOMIC DNA]</scope>
    <source>
        <strain evidence="2">NCTC12218</strain>
    </source>
</reference>
<evidence type="ECO:0000313" key="3">
    <source>
        <dbReference type="Proteomes" id="UP000264146"/>
    </source>
</evidence>
<protein>
    <submittedName>
        <fullName evidence="2">Uncharacterized protein</fullName>
    </submittedName>
</protein>
<name>A0A7Z7QMM0_STASC</name>
<dbReference type="AlphaFoldDB" id="A0A7Z7QMM0"/>
<organism evidence="2">
    <name type="scientific">Staphylococcus schleiferi</name>
    <dbReference type="NCBI Taxonomy" id="1295"/>
    <lineage>
        <taxon>Bacteria</taxon>
        <taxon>Bacillati</taxon>
        <taxon>Bacillota</taxon>
        <taxon>Bacilli</taxon>
        <taxon>Bacillales</taxon>
        <taxon>Staphylococcaceae</taxon>
        <taxon>Staphylococcus</taxon>
    </lineage>
</organism>